<sequence>MKPLIPHQHQNTGSQSMPAATSIRLHLLPDAPDAEGEPRAALLVPASSSTLGRRPALLLFANIAAAIAAKREMEARS</sequence>
<protein>
    <submittedName>
        <fullName evidence="1">Uncharacterized protein</fullName>
    </submittedName>
</protein>
<name>A0A1S8D0N6_9PROT</name>
<proteinExistence type="predicted"/>
<comment type="caution">
    <text evidence="1">The sequence shown here is derived from an EMBL/GenBank/DDBJ whole genome shotgun (WGS) entry which is preliminary data.</text>
</comment>
<keyword evidence="2" id="KW-1185">Reference proteome</keyword>
<dbReference type="AlphaFoldDB" id="A0A1S8D0N6"/>
<evidence type="ECO:0000313" key="1">
    <source>
        <dbReference type="EMBL" id="ONH81873.1"/>
    </source>
</evidence>
<dbReference type="EMBL" id="LLWF02000085">
    <property type="protein sequence ID" value="ONH81873.1"/>
    <property type="molecule type" value="Genomic_DNA"/>
</dbReference>
<evidence type="ECO:0000313" key="2">
    <source>
        <dbReference type="Proteomes" id="UP000054844"/>
    </source>
</evidence>
<gene>
    <name evidence="1" type="ORF">APZ41_017580</name>
</gene>
<organism evidence="1 2">
    <name type="scientific">Roseomonas mucosa</name>
    <dbReference type="NCBI Taxonomy" id="207340"/>
    <lineage>
        <taxon>Bacteria</taxon>
        <taxon>Pseudomonadati</taxon>
        <taxon>Pseudomonadota</taxon>
        <taxon>Alphaproteobacteria</taxon>
        <taxon>Acetobacterales</taxon>
        <taxon>Roseomonadaceae</taxon>
        <taxon>Roseomonas</taxon>
    </lineage>
</organism>
<dbReference type="STRING" id="207340.APZ41_017580"/>
<reference evidence="1" key="1">
    <citation type="submission" date="2016-12" db="EMBL/GenBank/DDBJ databases">
        <title>Draft genome sequence of Roseomonas mucosa strain AU37, isolated from a peripheral intravenous catheter.</title>
        <authorList>
            <person name="Choudhury M.A."/>
            <person name="Sidjabat H.E."/>
            <person name="Wailan A.M."/>
            <person name="Zhang L."/>
            <person name="Marsh N.M."/>
            <person name="Rickard C.M."/>
            <person name="Davies M."/>
            <person name="Mcmillan D.J."/>
        </authorList>
    </citation>
    <scope>NUCLEOTIDE SEQUENCE [LARGE SCALE GENOMIC DNA]</scope>
    <source>
        <strain evidence="1">AU37</strain>
    </source>
</reference>
<dbReference type="RefSeq" id="WP_058390669.1">
    <property type="nucleotide sequence ID" value="NZ_LLWF02000085.1"/>
</dbReference>
<accession>A0A1S8D0N6</accession>
<dbReference type="Proteomes" id="UP000054844">
    <property type="component" value="Unassembled WGS sequence"/>
</dbReference>